<reference evidence="1 2" key="1">
    <citation type="submission" date="2019-06" db="EMBL/GenBank/DDBJ databases">
        <title>Sequencing the genomes of 1000 actinobacteria strains.</title>
        <authorList>
            <person name="Klenk H.-P."/>
        </authorList>
    </citation>
    <scope>NUCLEOTIDE SEQUENCE [LARGE SCALE GENOMIC DNA]</scope>
    <source>
        <strain evidence="1 2">DSM 4813</strain>
    </source>
</reference>
<dbReference type="Proteomes" id="UP000315389">
    <property type="component" value="Unassembled WGS sequence"/>
</dbReference>
<sequence length="78" mass="8928">MAEGFKDYVKVERKTLLRVTRENILDLAEEFDLMVEFRDGKAKAGDGRGIVNFAEGDLIEKDGRKVSWPSEWQEADHA</sequence>
<gene>
    <name evidence="1" type="ORF">FB461_0006</name>
</gene>
<evidence type="ECO:0000313" key="2">
    <source>
        <dbReference type="Proteomes" id="UP000315389"/>
    </source>
</evidence>
<name>A0A542ZTD3_RARFA</name>
<protein>
    <submittedName>
        <fullName evidence="1">Uncharacterized protein</fullName>
    </submittedName>
</protein>
<accession>A0A542ZTD3</accession>
<evidence type="ECO:0000313" key="1">
    <source>
        <dbReference type="EMBL" id="TQL63547.1"/>
    </source>
</evidence>
<organism evidence="1 2">
    <name type="scientific">Rarobacter faecitabidus</name>
    <dbReference type="NCBI Taxonomy" id="13243"/>
    <lineage>
        <taxon>Bacteria</taxon>
        <taxon>Bacillati</taxon>
        <taxon>Actinomycetota</taxon>
        <taxon>Actinomycetes</taxon>
        <taxon>Micrococcales</taxon>
        <taxon>Rarobacteraceae</taxon>
        <taxon>Rarobacter</taxon>
    </lineage>
</organism>
<keyword evidence="2" id="KW-1185">Reference proteome</keyword>
<proteinExistence type="predicted"/>
<dbReference type="EMBL" id="VFOS01000001">
    <property type="protein sequence ID" value="TQL63547.1"/>
    <property type="molecule type" value="Genomic_DNA"/>
</dbReference>
<dbReference type="AlphaFoldDB" id="A0A542ZTD3"/>
<dbReference type="RefSeq" id="WP_142117797.1">
    <property type="nucleotide sequence ID" value="NZ_BAAASV010000002.1"/>
</dbReference>
<comment type="caution">
    <text evidence="1">The sequence shown here is derived from an EMBL/GenBank/DDBJ whole genome shotgun (WGS) entry which is preliminary data.</text>
</comment>